<dbReference type="RefSeq" id="WP_208112285.1">
    <property type="nucleotide sequence ID" value="NZ_SNYC01000003.1"/>
</dbReference>
<protein>
    <recommendedName>
        <fullName evidence="4">Molybdopterin-dependent oxidoreductase-like protein</fullName>
    </recommendedName>
</protein>
<dbReference type="AlphaFoldDB" id="A0A4R6SYZ2"/>
<reference evidence="2 3" key="1">
    <citation type="submission" date="2019-03" db="EMBL/GenBank/DDBJ databases">
        <title>Genomic Encyclopedia of Archaeal and Bacterial Type Strains, Phase II (KMG-II): from individual species to whole genera.</title>
        <authorList>
            <person name="Goeker M."/>
        </authorList>
    </citation>
    <scope>NUCLEOTIDE SEQUENCE [LARGE SCALE GENOMIC DNA]</scope>
    <source>
        <strain evidence="2 3">DSM 19035</strain>
    </source>
</reference>
<keyword evidence="3" id="KW-1185">Reference proteome</keyword>
<organism evidence="2 3">
    <name type="scientific">Pedobacter metabolipauper</name>
    <dbReference type="NCBI Taxonomy" id="425513"/>
    <lineage>
        <taxon>Bacteria</taxon>
        <taxon>Pseudomonadati</taxon>
        <taxon>Bacteroidota</taxon>
        <taxon>Sphingobacteriia</taxon>
        <taxon>Sphingobacteriales</taxon>
        <taxon>Sphingobacteriaceae</taxon>
        <taxon>Pedobacter</taxon>
    </lineage>
</organism>
<feature type="chain" id="PRO_5020602541" description="Molybdopterin-dependent oxidoreductase-like protein" evidence="1">
    <location>
        <begin position="24"/>
        <end position="168"/>
    </location>
</feature>
<name>A0A4R6SYZ2_9SPHI</name>
<evidence type="ECO:0008006" key="4">
    <source>
        <dbReference type="Google" id="ProtNLM"/>
    </source>
</evidence>
<accession>A0A4R6SYZ2</accession>
<evidence type="ECO:0000313" key="2">
    <source>
        <dbReference type="EMBL" id="TDQ11272.1"/>
    </source>
</evidence>
<keyword evidence="1" id="KW-0732">Signal</keyword>
<gene>
    <name evidence="2" type="ORF">ATK78_0390</name>
</gene>
<dbReference type="SUPFAM" id="SSF56524">
    <property type="entry name" value="Oxidoreductase molybdopterin-binding domain"/>
    <property type="match status" value="1"/>
</dbReference>
<sequence length="168" mass="18447">MRKYLFIALIGLFQMAVSPDAASAQALTEPGVKITGEVTAAQTIHAADLKQFKQVTVIRKDRDGKDHTYSGVKLFDLLLKAGVTLGKDLRGENLTKFALIEASDGYQVIFTLAELDSEFTDRAIILADRVDNQLLPVADGPFRIIVQDEKKPARCIKQVTAIKIAFAK</sequence>
<evidence type="ECO:0000256" key="1">
    <source>
        <dbReference type="SAM" id="SignalP"/>
    </source>
</evidence>
<dbReference type="Proteomes" id="UP000295620">
    <property type="component" value="Unassembled WGS sequence"/>
</dbReference>
<evidence type="ECO:0000313" key="3">
    <source>
        <dbReference type="Proteomes" id="UP000295620"/>
    </source>
</evidence>
<proteinExistence type="predicted"/>
<dbReference type="Gene3D" id="3.90.420.10">
    <property type="entry name" value="Oxidoreductase, molybdopterin-binding domain"/>
    <property type="match status" value="1"/>
</dbReference>
<comment type="caution">
    <text evidence="2">The sequence shown here is derived from an EMBL/GenBank/DDBJ whole genome shotgun (WGS) entry which is preliminary data.</text>
</comment>
<feature type="signal peptide" evidence="1">
    <location>
        <begin position="1"/>
        <end position="23"/>
    </location>
</feature>
<dbReference type="EMBL" id="SNYC01000003">
    <property type="protein sequence ID" value="TDQ11272.1"/>
    <property type="molecule type" value="Genomic_DNA"/>
</dbReference>
<dbReference type="InterPro" id="IPR036374">
    <property type="entry name" value="OxRdtase_Mopterin-bd_sf"/>
</dbReference>